<keyword evidence="2" id="KW-0808">Transferase</keyword>
<reference evidence="2 3" key="1">
    <citation type="submission" date="2016-10" db="EMBL/GenBank/DDBJ databases">
        <authorList>
            <person name="de Groot N.N."/>
        </authorList>
    </citation>
    <scope>NUCLEOTIDE SEQUENCE [LARGE SCALE GENOMIC DNA]</scope>
    <source>
        <strain evidence="2 3">DSM 21668</strain>
    </source>
</reference>
<evidence type="ECO:0000313" key="2">
    <source>
        <dbReference type="EMBL" id="SDN04535.1"/>
    </source>
</evidence>
<dbReference type="EMBL" id="FNGS01000012">
    <property type="protein sequence ID" value="SDN04535.1"/>
    <property type="molecule type" value="Genomic_DNA"/>
</dbReference>
<dbReference type="RefSeq" id="WP_093208825.1">
    <property type="nucleotide sequence ID" value="NZ_FNGS01000012.1"/>
</dbReference>
<proteinExistence type="predicted"/>
<dbReference type="OrthoDB" id="758145at2"/>
<name>A0A1G9Y7M3_9BACT</name>
<dbReference type="InterPro" id="IPR014710">
    <property type="entry name" value="RmlC-like_jellyroll"/>
</dbReference>
<organism evidence="2 3">
    <name type="scientific">Siphonobacter aquaeclarae</name>
    <dbReference type="NCBI Taxonomy" id="563176"/>
    <lineage>
        <taxon>Bacteria</taxon>
        <taxon>Pseudomonadati</taxon>
        <taxon>Bacteroidota</taxon>
        <taxon>Cytophagia</taxon>
        <taxon>Cytophagales</taxon>
        <taxon>Cytophagaceae</taxon>
        <taxon>Siphonobacter</taxon>
    </lineage>
</organism>
<evidence type="ECO:0000313" key="3">
    <source>
        <dbReference type="Proteomes" id="UP000198901"/>
    </source>
</evidence>
<accession>A0A1G9Y7M3</accession>
<dbReference type="Pfam" id="PF00027">
    <property type="entry name" value="cNMP_binding"/>
    <property type="match status" value="1"/>
</dbReference>
<dbReference type="STRING" id="563176.SAMN04488090_4833"/>
<keyword evidence="2" id="KW-0418">Kinase</keyword>
<sequence>MPVNTLHNKLIGLIQTKAAFPPEDRLRCEKYFEPVSVGRNTVLEAAGKVPKHLYFIGSGYLRLWHVDERGEEITTHLNCPPGFFTSYSAFMDGAPAPDTVTSVTPCELLCITRANLQRFFDESAAMKAFGFHVFQEAIRYNENRSRELATLTAEQRYRRLMDDYPGILQNVPVQYIASFLGIKPESLSRIRRSFIP</sequence>
<feature type="domain" description="Cyclic nucleotide-binding" evidence="1">
    <location>
        <begin position="47"/>
        <end position="137"/>
    </location>
</feature>
<gene>
    <name evidence="2" type="ORF">SAMN04488090_4833</name>
</gene>
<keyword evidence="3" id="KW-1185">Reference proteome</keyword>
<dbReference type="SUPFAM" id="SSF51206">
    <property type="entry name" value="cAMP-binding domain-like"/>
    <property type="match status" value="1"/>
</dbReference>
<dbReference type="InterPro" id="IPR000595">
    <property type="entry name" value="cNMP-bd_dom"/>
</dbReference>
<dbReference type="InterPro" id="IPR018490">
    <property type="entry name" value="cNMP-bd_dom_sf"/>
</dbReference>
<dbReference type="SMART" id="SM00100">
    <property type="entry name" value="cNMP"/>
    <property type="match status" value="1"/>
</dbReference>
<dbReference type="CDD" id="cd00038">
    <property type="entry name" value="CAP_ED"/>
    <property type="match status" value="1"/>
</dbReference>
<dbReference type="AlphaFoldDB" id="A0A1G9Y7M3"/>
<dbReference type="GO" id="GO:0016301">
    <property type="term" value="F:kinase activity"/>
    <property type="evidence" value="ECO:0007669"/>
    <property type="project" value="UniProtKB-KW"/>
</dbReference>
<dbReference type="PROSITE" id="PS50042">
    <property type="entry name" value="CNMP_BINDING_3"/>
    <property type="match status" value="1"/>
</dbReference>
<dbReference type="Gene3D" id="2.60.120.10">
    <property type="entry name" value="Jelly Rolls"/>
    <property type="match status" value="1"/>
</dbReference>
<protein>
    <submittedName>
        <fullName evidence="2">cAMP-binding domain of CRP or a regulatory subunit of cAMP-dependent protein kinases</fullName>
    </submittedName>
</protein>
<dbReference type="Proteomes" id="UP000198901">
    <property type="component" value="Unassembled WGS sequence"/>
</dbReference>
<evidence type="ECO:0000259" key="1">
    <source>
        <dbReference type="PROSITE" id="PS50042"/>
    </source>
</evidence>